<evidence type="ECO:0000256" key="1">
    <source>
        <dbReference type="SAM" id="MobiDB-lite"/>
    </source>
</evidence>
<accession>I1S6G1</accession>
<dbReference type="AlphaFoldDB" id="I1S6G1"/>
<reference evidence="3" key="4">
    <citation type="submission" date="2017-01" db="UniProtKB">
        <authorList>
            <consortium name="EnsemblFungi"/>
        </authorList>
    </citation>
    <scope>IDENTIFICATION</scope>
    <source>
        <strain evidence="3">PH-1 / ATCC MYA-4620 / FGSC 9075 / NRRL 31084</strain>
    </source>
</reference>
<dbReference type="InParanoid" id="I1S6G1"/>
<feature type="region of interest" description="Disordered" evidence="1">
    <location>
        <begin position="112"/>
        <end position="143"/>
    </location>
</feature>
<keyword evidence="4" id="KW-1185">Reference proteome</keyword>
<reference evidence="3 4" key="2">
    <citation type="journal article" date="2010" name="Nature">
        <title>Comparative genomics reveals mobile pathogenicity chromosomes in Fusarium.</title>
        <authorList>
            <person name="Ma L.J."/>
            <person name="van der Does H.C."/>
            <person name="Borkovich K.A."/>
            <person name="Coleman J.J."/>
            <person name="Daboussi M.J."/>
            <person name="Di Pietro A."/>
            <person name="Dufresne M."/>
            <person name="Freitag M."/>
            <person name="Grabherr M."/>
            <person name="Henrissat B."/>
            <person name="Houterman P.M."/>
            <person name="Kang S."/>
            <person name="Shim W.B."/>
            <person name="Woloshuk C."/>
            <person name="Xie X."/>
            <person name="Xu J.R."/>
            <person name="Antoniw J."/>
            <person name="Baker S.E."/>
            <person name="Bluhm B.H."/>
            <person name="Breakspear A."/>
            <person name="Brown D.W."/>
            <person name="Butchko R.A."/>
            <person name="Chapman S."/>
            <person name="Coulson R."/>
            <person name="Coutinho P.M."/>
            <person name="Danchin E.G."/>
            <person name="Diener A."/>
            <person name="Gale L.R."/>
            <person name="Gardiner D.M."/>
            <person name="Goff S."/>
            <person name="Hammond-Kosack K.E."/>
            <person name="Hilburn K."/>
            <person name="Hua-Van A."/>
            <person name="Jonkers W."/>
            <person name="Kazan K."/>
            <person name="Kodira C.D."/>
            <person name="Koehrsen M."/>
            <person name="Kumar L."/>
            <person name="Lee Y.H."/>
            <person name="Li L."/>
            <person name="Manners J.M."/>
            <person name="Miranda-Saavedra D."/>
            <person name="Mukherjee M."/>
            <person name="Park G."/>
            <person name="Park J."/>
            <person name="Park S.Y."/>
            <person name="Proctor R.H."/>
            <person name="Regev A."/>
            <person name="Ruiz-Roldan M.C."/>
            <person name="Sain D."/>
            <person name="Sakthikumar S."/>
            <person name="Sykes S."/>
            <person name="Schwartz D.C."/>
            <person name="Turgeon B.G."/>
            <person name="Wapinski I."/>
            <person name="Yoder O."/>
            <person name="Young S."/>
            <person name="Zeng Q."/>
            <person name="Zhou S."/>
            <person name="Galagan J."/>
            <person name="Cuomo C.A."/>
            <person name="Kistler H.C."/>
            <person name="Rep M."/>
        </authorList>
    </citation>
    <scope>GENOME REANNOTATION</scope>
    <source>
        <strain evidence="4">ATCC MYA-4620 / CBS 123657 / FGSC 9075 / NRRL 31084 / PH-1</strain>
        <strain evidence="3">PH-1 / ATCC MYA-4620 / FGSC 9075 / NRRL 31084</strain>
    </source>
</reference>
<reference evidence="2 4" key="3">
    <citation type="journal article" date="2015" name="BMC Genomics">
        <title>The completed genome sequence of the pathogenic ascomycete fungus Fusarium graminearum.</title>
        <authorList>
            <person name="King R."/>
            <person name="Urban M."/>
            <person name="Hammond-Kosack M.C."/>
            <person name="Hassani-Pak K."/>
            <person name="Hammond-Kosack K.E."/>
        </authorList>
    </citation>
    <scope>NUCLEOTIDE SEQUENCE [LARGE SCALE GENOMIC DNA]</scope>
    <source>
        <strain evidence="4">ATCC MYA-4620 / CBS 123657 / FGSC 9075 / NRRL 31084 / PH-1</strain>
        <strain evidence="2">PH-1</strain>
    </source>
</reference>
<evidence type="ECO:0000313" key="4">
    <source>
        <dbReference type="Proteomes" id="UP000070720"/>
    </source>
</evidence>
<dbReference type="VEuPathDB" id="FungiDB:FGRAMPH1_01G12901"/>
<evidence type="ECO:0000313" key="3">
    <source>
        <dbReference type="EnsemblFungi" id="CEF78253"/>
    </source>
</evidence>
<dbReference type="EnsemblFungi" id="CEF78253">
    <property type="protein sequence ID" value="CEF78253"/>
    <property type="gene ID" value="FGRRES_12432"/>
</dbReference>
<accession>A0A098DH54</accession>
<protein>
    <submittedName>
        <fullName evidence="2">Chromosome 2, complete genome</fullName>
    </submittedName>
</protein>
<dbReference type="Proteomes" id="UP000070720">
    <property type="component" value="Chromosome 2"/>
</dbReference>
<proteinExistence type="predicted"/>
<sequence>MTLNTLADLHDDIRAHGVNREQGSGDKDWIKRPNTLPVLLDGKEGDKSDIYISNWSFGQLVAVCVWFPTILKFFCLNVGGILPSLRKRVGDMIEITYRIENERPGSDVALESLIPSGSSDRRGTHDMESNRSTSRRSWERIDN</sequence>
<dbReference type="EMBL" id="HG970333">
    <property type="protein sequence ID" value="CEF78253.1"/>
    <property type="molecule type" value="Genomic_DNA"/>
</dbReference>
<reference evidence="3 4" key="1">
    <citation type="journal article" date="2007" name="Science">
        <title>The Fusarium graminearum genome reveals a link between localized polymorphism and pathogen specialization.</title>
        <authorList>
            <person name="Cuomo C.A."/>
            <person name="Gueldener U."/>
            <person name="Xu J.-R."/>
            <person name="Trail F."/>
            <person name="Turgeon B.G."/>
            <person name="Di Pietro A."/>
            <person name="Walton J.D."/>
            <person name="Ma L.-J."/>
            <person name="Baker S.E."/>
            <person name="Rep M."/>
            <person name="Adam G."/>
            <person name="Antoniw J."/>
            <person name="Baldwin T."/>
            <person name="Calvo S.E."/>
            <person name="Chang Y.-L."/>
            <person name="DeCaprio D."/>
            <person name="Gale L.R."/>
            <person name="Gnerre S."/>
            <person name="Goswami R.S."/>
            <person name="Hammond-Kosack K."/>
            <person name="Harris L.J."/>
            <person name="Hilburn K."/>
            <person name="Kennell J.C."/>
            <person name="Kroken S."/>
            <person name="Magnuson J.K."/>
            <person name="Mannhaupt G."/>
            <person name="Mauceli E.W."/>
            <person name="Mewes H.-W."/>
            <person name="Mitterbauer R."/>
            <person name="Muehlbauer G."/>
            <person name="Muensterkoetter M."/>
            <person name="Nelson D."/>
            <person name="O'Donnell K."/>
            <person name="Ouellet T."/>
            <person name="Qi W."/>
            <person name="Quesneville H."/>
            <person name="Roncero M.I.G."/>
            <person name="Seong K.-Y."/>
            <person name="Tetko I.V."/>
            <person name="Urban M."/>
            <person name="Waalwijk C."/>
            <person name="Ward T.J."/>
            <person name="Yao J."/>
            <person name="Birren B.W."/>
            <person name="Kistler H.C."/>
        </authorList>
    </citation>
    <scope>NUCLEOTIDE SEQUENCE [LARGE SCALE GENOMIC DNA]</scope>
    <source>
        <strain evidence="4">ATCC MYA-4620 / CBS 123657 / FGSC 9075 / NRRL 31084 / PH-1</strain>
        <strain evidence="3">PH-1 / ATCC MYA-4620 / FGSC 9075 / NRRL 31084</strain>
    </source>
</reference>
<feature type="compositionally biased region" description="Basic and acidic residues" evidence="1">
    <location>
        <begin position="119"/>
        <end position="129"/>
    </location>
</feature>
<name>I1S6G1_GIBZE</name>
<organism evidence="2 4">
    <name type="scientific">Gibberella zeae (strain ATCC MYA-4620 / CBS 123657 / FGSC 9075 / NRRL 31084 / PH-1)</name>
    <name type="common">Wheat head blight fungus</name>
    <name type="synonym">Fusarium graminearum</name>
    <dbReference type="NCBI Taxonomy" id="229533"/>
    <lineage>
        <taxon>Eukaryota</taxon>
        <taxon>Fungi</taxon>
        <taxon>Dikarya</taxon>
        <taxon>Ascomycota</taxon>
        <taxon>Pezizomycotina</taxon>
        <taxon>Sordariomycetes</taxon>
        <taxon>Hypocreomycetidae</taxon>
        <taxon>Hypocreales</taxon>
        <taxon>Nectriaceae</taxon>
        <taxon>Fusarium</taxon>
    </lineage>
</organism>
<evidence type="ECO:0000313" key="2">
    <source>
        <dbReference type="EMBL" id="CEF78253.1"/>
    </source>
</evidence>
<gene>
    <name evidence="2" type="ORF">FGRAMPH1_01T12901</name>
</gene>
<dbReference type="HOGENOM" id="CLU_1806334_0_0_1"/>
<dbReference type="RefSeq" id="XP_011322272.1">
    <property type="nucleotide sequence ID" value="XM_011323970.1"/>
</dbReference>
<dbReference type="KEGG" id="fgr:FGSG_12432"/>